<keyword evidence="6 9" id="KW-1133">Transmembrane helix</keyword>
<dbReference type="Gene3D" id="1.10.3720.10">
    <property type="entry name" value="MetI-like"/>
    <property type="match status" value="1"/>
</dbReference>
<dbReference type="OrthoDB" id="9805855at2"/>
<dbReference type="InterPro" id="IPR000515">
    <property type="entry name" value="MetI-like"/>
</dbReference>
<comment type="subcellular location">
    <subcellularLocation>
        <location evidence="1">Cell inner membrane</location>
        <topology evidence="1">Multi-pass membrane protein</topology>
    </subcellularLocation>
    <subcellularLocation>
        <location evidence="9">Cell membrane</location>
        <topology evidence="9">Multi-pass membrane protein</topology>
    </subcellularLocation>
</comment>
<comment type="similarity">
    <text evidence="8">Belongs to the binding-protein-dependent transport system permease family. OppBC subfamily.</text>
</comment>
<dbReference type="InterPro" id="IPR035906">
    <property type="entry name" value="MetI-like_sf"/>
</dbReference>
<sequence>MMYYLVRRLNLLLSTLFILSIITFSLGHLFPGDPVQNFSGLREFDYEQYTILQEKYKLDGSYIQQYLAFISQVFNGDLGVSFNSQSPVIDELFKVAPSSIELSIYAMLLAILVGIPLGFWAGLRHQKLIDYSLYSLSVIGNSIPLFWLGLMFILLFSLNLNWLPMSGRINLLYEIPQSTGFILYDILKSDLPYKSQALYDALAHLILPTLTLAMVPITLLLTTTRNTVIKVMQTNYIKAAQTKGLSTWQLAKRHVFRNTMLQVIPQIALAFNVLMTSVMVTEVIFSWPGMGSWLIEAIYQRDYPVIKAGLLVVSAFIVFIHVCIDLLHAFTNPLYRKL</sequence>
<dbReference type="KEGG" id="cate:C2869_11925"/>
<organism evidence="11 12">
    <name type="scientific">Saccharobesus litoralis</name>
    <dbReference type="NCBI Taxonomy" id="2172099"/>
    <lineage>
        <taxon>Bacteria</taxon>
        <taxon>Pseudomonadati</taxon>
        <taxon>Pseudomonadota</taxon>
        <taxon>Gammaproteobacteria</taxon>
        <taxon>Alteromonadales</taxon>
        <taxon>Alteromonadaceae</taxon>
        <taxon>Saccharobesus</taxon>
    </lineage>
</organism>
<reference evidence="11 12" key="1">
    <citation type="submission" date="2018-01" db="EMBL/GenBank/DDBJ databases">
        <title>Genome sequence of a Cantenovulum-like bacteria.</title>
        <authorList>
            <person name="Tan W.R."/>
            <person name="Lau N.-S."/>
            <person name="Go F."/>
            <person name="Amirul A.-A.A."/>
        </authorList>
    </citation>
    <scope>NUCLEOTIDE SEQUENCE [LARGE SCALE GENOMIC DNA]</scope>
    <source>
        <strain evidence="11 12">CCB-QB4</strain>
    </source>
</reference>
<dbReference type="Pfam" id="PF00528">
    <property type="entry name" value="BPD_transp_1"/>
    <property type="match status" value="1"/>
</dbReference>
<proteinExistence type="inferred from homology"/>
<keyword evidence="12" id="KW-1185">Reference proteome</keyword>
<dbReference type="InterPro" id="IPR045621">
    <property type="entry name" value="BPD_transp_1_N"/>
</dbReference>
<keyword evidence="4" id="KW-0997">Cell inner membrane</keyword>
<dbReference type="RefSeq" id="WP_108603145.1">
    <property type="nucleotide sequence ID" value="NZ_CP026604.1"/>
</dbReference>
<dbReference type="CDD" id="cd06261">
    <property type="entry name" value="TM_PBP2"/>
    <property type="match status" value="1"/>
</dbReference>
<evidence type="ECO:0000256" key="2">
    <source>
        <dbReference type="ARBA" id="ARBA00022448"/>
    </source>
</evidence>
<feature type="transmembrane region" description="Helical" evidence="9">
    <location>
        <begin position="201"/>
        <end position="222"/>
    </location>
</feature>
<protein>
    <submittedName>
        <fullName evidence="11">Peptide ABC transporter permease</fullName>
    </submittedName>
</protein>
<dbReference type="GO" id="GO:0005886">
    <property type="term" value="C:plasma membrane"/>
    <property type="evidence" value="ECO:0007669"/>
    <property type="project" value="UniProtKB-SubCell"/>
</dbReference>
<dbReference type="AlphaFoldDB" id="A0A2S0VSA2"/>
<gene>
    <name evidence="11" type="ORF">C2869_11925</name>
</gene>
<dbReference type="EMBL" id="CP026604">
    <property type="protein sequence ID" value="AWB67096.1"/>
    <property type="molecule type" value="Genomic_DNA"/>
</dbReference>
<evidence type="ECO:0000313" key="11">
    <source>
        <dbReference type="EMBL" id="AWB67096.1"/>
    </source>
</evidence>
<feature type="transmembrane region" description="Helical" evidence="9">
    <location>
        <begin position="308"/>
        <end position="330"/>
    </location>
</feature>
<keyword evidence="5 9" id="KW-0812">Transmembrane</keyword>
<evidence type="ECO:0000256" key="3">
    <source>
        <dbReference type="ARBA" id="ARBA00022475"/>
    </source>
</evidence>
<dbReference type="SUPFAM" id="SSF161098">
    <property type="entry name" value="MetI-like"/>
    <property type="match status" value="1"/>
</dbReference>
<evidence type="ECO:0000256" key="6">
    <source>
        <dbReference type="ARBA" id="ARBA00022989"/>
    </source>
</evidence>
<evidence type="ECO:0000256" key="8">
    <source>
        <dbReference type="ARBA" id="ARBA00024202"/>
    </source>
</evidence>
<dbReference type="Proteomes" id="UP000244441">
    <property type="component" value="Chromosome"/>
</dbReference>
<evidence type="ECO:0000313" key="12">
    <source>
        <dbReference type="Proteomes" id="UP000244441"/>
    </source>
</evidence>
<dbReference type="PANTHER" id="PTHR43163:SF4">
    <property type="entry name" value="PUTRESCINE EXPORT SYSTEM PERMEASE PROTEIN SAPB"/>
    <property type="match status" value="1"/>
</dbReference>
<evidence type="ECO:0000256" key="4">
    <source>
        <dbReference type="ARBA" id="ARBA00022519"/>
    </source>
</evidence>
<feature type="transmembrane region" description="Helical" evidence="9">
    <location>
        <begin position="102"/>
        <end position="121"/>
    </location>
</feature>
<feature type="domain" description="ABC transmembrane type-1" evidence="10">
    <location>
        <begin position="96"/>
        <end position="328"/>
    </location>
</feature>
<evidence type="ECO:0000256" key="5">
    <source>
        <dbReference type="ARBA" id="ARBA00022692"/>
    </source>
</evidence>
<feature type="transmembrane region" description="Helical" evidence="9">
    <location>
        <begin position="133"/>
        <end position="158"/>
    </location>
</feature>
<keyword evidence="7 9" id="KW-0472">Membrane</keyword>
<dbReference type="GO" id="GO:0071916">
    <property type="term" value="F:dipeptide transmembrane transporter activity"/>
    <property type="evidence" value="ECO:0007669"/>
    <property type="project" value="TreeGrafter"/>
</dbReference>
<dbReference type="PROSITE" id="PS50928">
    <property type="entry name" value="ABC_TM1"/>
    <property type="match status" value="1"/>
</dbReference>
<evidence type="ECO:0000256" key="1">
    <source>
        <dbReference type="ARBA" id="ARBA00004429"/>
    </source>
</evidence>
<dbReference type="Pfam" id="PF19300">
    <property type="entry name" value="BPD_transp_1_N"/>
    <property type="match status" value="1"/>
</dbReference>
<accession>A0A2S0VSA2</accession>
<keyword evidence="2 9" id="KW-0813">Transport</keyword>
<name>A0A2S0VSA2_9ALTE</name>
<evidence type="ECO:0000256" key="9">
    <source>
        <dbReference type="RuleBase" id="RU363032"/>
    </source>
</evidence>
<evidence type="ECO:0000259" key="10">
    <source>
        <dbReference type="PROSITE" id="PS50928"/>
    </source>
</evidence>
<evidence type="ECO:0000256" key="7">
    <source>
        <dbReference type="ARBA" id="ARBA00023136"/>
    </source>
</evidence>
<dbReference type="PANTHER" id="PTHR43163">
    <property type="entry name" value="DIPEPTIDE TRANSPORT SYSTEM PERMEASE PROTEIN DPPB-RELATED"/>
    <property type="match status" value="1"/>
</dbReference>
<keyword evidence="3" id="KW-1003">Cell membrane</keyword>
<feature type="transmembrane region" description="Helical" evidence="9">
    <location>
        <begin position="267"/>
        <end position="288"/>
    </location>
</feature>